<proteinExistence type="predicted"/>
<accession>A0A5P1E8L3</accession>
<keyword evidence="5" id="KW-1185">Reference proteome</keyword>
<protein>
    <recommendedName>
        <fullName evidence="3">TFIIS N-terminal domain-containing protein</fullName>
    </recommendedName>
</protein>
<evidence type="ECO:0000256" key="2">
    <source>
        <dbReference type="SAM" id="MobiDB-lite"/>
    </source>
</evidence>
<dbReference type="GO" id="GO:0009742">
    <property type="term" value="P:brassinosteroid mediated signaling pathway"/>
    <property type="evidence" value="ECO:0007669"/>
    <property type="project" value="InterPro"/>
</dbReference>
<dbReference type="GO" id="GO:0032784">
    <property type="term" value="P:regulation of DNA-templated transcription elongation"/>
    <property type="evidence" value="ECO:0007669"/>
    <property type="project" value="InterPro"/>
</dbReference>
<dbReference type="PROSITE" id="PS51319">
    <property type="entry name" value="TFIIS_N"/>
    <property type="match status" value="1"/>
</dbReference>
<evidence type="ECO:0000313" key="4">
    <source>
        <dbReference type="EMBL" id="ONK62235.1"/>
    </source>
</evidence>
<evidence type="ECO:0000256" key="1">
    <source>
        <dbReference type="PROSITE-ProRule" id="PRU00649"/>
    </source>
</evidence>
<dbReference type="AlphaFoldDB" id="A0A5P1E8L3"/>
<gene>
    <name evidence="4" type="ORF">A4U43_C07F1760</name>
</gene>
<sequence length="345" mass="38750">MGYENDPLMDEDGEPLMDPDDVQSDREASPEARFDDEDEDDWRRSRSPTPILDDDKTGKPRKRLIKKSGKDATPSPVRSESPGNGLDDWDEDQREEEEASSSKKRKGYDMLKTGMGKGESFGIKEKKKKKKEKVERGGKGWAPSSSSKGGKDQGVDPEIEELWDTIAGGNSEDDQEGQRTLDDDNFIDDTGVDPADRYGSDIEGFVGNAPQAEEGEEDDEINKLFKGRKKKKNEKTADLGMIVEQCMAELEVIAEEDAELNRQSKPAINKLRKLPMLIDVLSKKALQHEFLDHGVLTLLKNWLEPLPDGSLPNMNIRTAILNILTDFPIDLNHEYTERTVKEEAV</sequence>
<keyword evidence="1" id="KW-0539">Nucleus</keyword>
<dbReference type="Gramene" id="ONK62235">
    <property type="protein sequence ID" value="ONK62235"/>
    <property type="gene ID" value="A4U43_C07F1760"/>
</dbReference>
<dbReference type="EMBL" id="CM007387">
    <property type="protein sequence ID" value="ONK62235.1"/>
    <property type="molecule type" value="Genomic_DNA"/>
</dbReference>
<evidence type="ECO:0000259" key="3">
    <source>
        <dbReference type="PROSITE" id="PS51319"/>
    </source>
</evidence>
<organism evidence="4 5">
    <name type="scientific">Asparagus officinalis</name>
    <name type="common">Garden asparagus</name>
    <dbReference type="NCBI Taxonomy" id="4686"/>
    <lineage>
        <taxon>Eukaryota</taxon>
        <taxon>Viridiplantae</taxon>
        <taxon>Streptophyta</taxon>
        <taxon>Embryophyta</taxon>
        <taxon>Tracheophyta</taxon>
        <taxon>Spermatophyta</taxon>
        <taxon>Magnoliopsida</taxon>
        <taxon>Liliopsida</taxon>
        <taxon>Asparagales</taxon>
        <taxon>Asparagaceae</taxon>
        <taxon>Asparagoideae</taxon>
        <taxon>Asparagus</taxon>
    </lineage>
</organism>
<dbReference type="InterPro" id="IPR044204">
    <property type="entry name" value="IWS1/2"/>
</dbReference>
<feature type="domain" description="TFIIS N-terminal" evidence="3">
    <location>
        <begin position="297"/>
        <end position="345"/>
    </location>
</feature>
<dbReference type="GO" id="GO:0005634">
    <property type="term" value="C:nucleus"/>
    <property type="evidence" value="ECO:0007669"/>
    <property type="project" value="UniProtKB-SubCell"/>
</dbReference>
<dbReference type="InterPro" id="IPR035441">
    <property type="entry name" value="TFIIS/LEDGF_dom_sf"/>
</dbReference>
<reference evidence="5" key="1">
    <citation type="journal article" date="2017" name="Nat. Commun.">
        <title>The asparagus genome sheds light on the origin and evolution of a young Y chromosome.</title>
        <authorList>
            <person name="Harkess A."/>
            <person name="Zhou J."/>
            <person name="Xu C."/>
            <person name="Bowers J.E."/>
            <person name="Van der Hulst R."/>
            <person name="Ayyampalayam S."/>
            <person name="Mercati F."/>
            <person name="Riccardi P."/>
            <person name="McKain M.R."/>
            <person name="Kakrana A."/>
            <person name="Tang H."/>
            <person name="Ray J."/>
            <person name="Groenendijk J."/>
            <person name="Arikit S."/>
            <person name="Mathioni S.M."/>
            <person name="Nakano M."/>
            <person name="Shan H."/>
            <person name="Telgmann-Rauber A."/>
            <person name="Kanno A."/>
            <person name="Yue Z."/>
            <person name="Chen H."/>
            <person name="Li W."/>
            <person name="Chen Y."/>
            <person name="Xu X."/>
            <person name="Zhang Y."/>
            <person name="Luo S."/>
            <person name="Chen H."/>
            <person name="Gao J."/>
            <person name="Mao Z."/>
            <person name="Pires J.C."/>
            <person name="Luo M."/>
            <person name="Kudrna D."/>
            <person name="Wing R.A."/>
            <person name="Meyers B.C."/>
            <person name="Yi K."/>
            <person name="Kong H."/>
            <person name="Lavrijsen P."/>
            <person name="Sunseri F."/>
            <person name="Falavigna A."/>
            <person name="Ye Y."/>
            <person name="Leebens-Mack J.H."/>
            <person name="Chen G."/>
        </authorList>
    </citation>
    <scope>NUCLEOTIDE SEQUENCE [LARGE SCALE GENOMIC DNA]</scope>
    <source>
        <strain evidence="5">cv. DH0086</strain>
    </source>
</reference>
<evidence type="ECO:0000313" key="5">
    <source>
        <dbReference type="Proteomes" id="UP000243459"/>
    </source>
</evidence>
<comment type="subcellular location">
    <subcellularLocation>
        <location evidence="1">Nucleus</location>
    </subcellularLocation>
</comment>
<dbReference type="InterPro" id="IPR017923">
    <property type="entry name" value="TFIIS_N"/>
</dbReference>
<dbReference type="PANTHER" id="PTHR47350">
    <property type="entry name" value="PROTEIN IWS1 HOMOLOG 1"/>
    <property type="match status" value="1"/>
</dbReference>
<dbReference type="Gene3D" id="1.20.930.10">
    <property type="entry name" value="Conserved domain common to transcription factors TFIIS, elongin A, CRSP70"/>
    <property type="match status" value="1"/>
</dbReference>
<name>A0A5P1E8L3_ASPOF</name>
<feature type="compositionally biased region" description="Acidic residues" evidence="2">
    <location>
        <begin position="87"/>
        <end position="99"/>
    </location>
</feature>
<dbReference type="Proteomes" id="UP000243459">
    <property type="component" value="Chromosome 7"/>
</dbReference>
<feature type="compositionally biased region" description="Basic and acidic residues" evidence="2">
    <location>
        <begin position="23"/>
        <end position="33"/>
    </location>
</feature>
<feature type="compositionally biased region" description="Acidic residues" evidence="2">
    <location>
        <begin position="7"/>
        <end position="22"/>
    </location>
</feature>
<feature type="region of interest" description="Disordered" evidence="2">
    <location>
        <begin position="1"/>
        <end position="187"/>
    </location>
</feature>
<dbReference type="PANTHER" id="PTHR47350:SF4">
    <property type="entry name" value="PROTEIN IWS1 HOMOLOG 1"/>
    <property type="match status" value="1"/>
</dbReference>